<dbReference type="Pfam" id="PF02535">
    <property type="entry name" value="Zip"/>
    <property type="match status" value="1"/>
</dbReference>
<feature type="transmembrane region" description="Helical" evidence="6">
    <location>
        <begin position="272"/>
        <end position="292"/>
    </location>
</feature>
<evidence type="ECO:0000256" key="2">
    <source>
        <dbReference type="ARBA" id="ARBA00022692"/>
    </source>
</evidence>
<sequence length="396" mass="41664">MDLVHGIQAAAFARKLLHGAGGHDDEEGASSAAAPAGFDPSSDGDADHHQQSTHTLKWIFAAVIFAESLLGVLLPLLIRIRSSWFASPVFLSLLNCFAGGVFLTFGIMHLLPDSAEDAETVGIQNYPTAYLFATVGFFVVFFVQKVLTPLLTPSDLQSSQATYGQGSCCSSGAAVILGKVPQGTMTTQPSGEAPLKEVPLGGPGNCCSDAATDSSAEEGRAAMQANGCECASDNAGARFAWMLWVAPSVLFAGLCIHSVFEGLAVGLQDTNAAVVTVAVAMVSHKWVESLALSTFCIRAGARWWHLLLVLVPFGVMGFVGVAIGVSVTDSSTWAELVLFALIAGGFIYIGGYEIVQGEFSSNCYSGRFSKLYRVAQFVFMFLGALLVALLQMVHGS</sequence>
<reference evidence="7 8" key="1">
    <citation type="journal article" date="2024" name="Nat. Commun.">
        <title>Phylogenomics reveals the evolutionary origins of lichenization in chlorophyte algae.</title>
        <authorList>
            <person name="Puginier C."/>
            <person name="Libourel C."/>
            <person name="Otte J."/>
            <person name="Skaloud P."/>
            <person name="Haon M."/>
            <person name="Grisel S."/>
            <person name="Petersen M."/>
            <person name="Berrin J.G."/>
            <person name="Delaux P.M."/>
            <person name="Dal Grande F."/>
            <person name="Keller J."/>
        </authorList>
    </citation>
    <scope>NUCLEOTIDE SEQUENCE [LARGE SCALE GENOMIC DNA]</scope>
    <source>
        <strain evidence="7 8">SAG 2036</strain>
    </source>
</reference>
<accession>A0AAW1NP95</accession>
<comment type="caution">
    <text evidence="7">The sequence shown here is derived from an EMBL/GenBank/DDBJ whole genome shotgun (WGS) entry which is preliminary data.</text>
</comment>
<keyword evidence="4 6" id="KW-0472">Membrane</keyword>
<evidence type="ECO:0000256" key="3">
    <source>
        <dbReference type="ARBA" id="ARBA00022989"/>
    </source>
</evidence>
<feature type="transmembrane region" description="Helical" evidence="6">
    <location>
        <begin position="333"/>
        <end position="350"/>
    </location>
</feature>
<keyword evidence="3 6" id="KW-1133">Transmembrane helix</keyword>
<evidence type="ECO:0000256" key="6">
    <source>
        <dbReference type="SAM" id="Phobius"/>
    </source>
</evidence>
<dbReference type="PANTHER" id="PTHR11040:SF140">
    <property type="entry name" value="ZRT (ZRT), IRT- (IRT-) LIKE PROTEIN TRANSPORTER"/>
    <property type="match status" value="1"/>
</dbReference>
<feature type="transmembrane region" description="Helical" evidence="6">
    <location>
        <begin position="241"/>
        <end position="260"/>
    </location>
</feature>
<name>A0AAW1NP95_9CHLO</name>
<proteinExistence type="predicted"/>
<dbReference type="EMBL" id="JALJOQ010000222">
    <property type="protein sequence ID" value="KAK9788603.1"/>
    <property type="molecule type" value="Genomic_DNA"/>
</dbReference>
<dbReference type="Proteomes" id="UP001465755">
    <property type="component" value="Unassembled WGS sequence"/>
</dbReference>
<gene>
    <name evidence="7" type="ORF">WJX73_003814</name>
</gene>
<feature type="transmembrane region" description="Helical" evidence="6">
    <location>
        <begin position="371"/>
        <end position="393"/>
    </location>
</feature>
<keyword evidence="8" id="KW-1185">Reference proteome</keyword>
<evidence type="ECO:0000313" key="7">
    <source>
        <dbReference type="EMBL" id="KAK9788603.1"/>
    </source>
</evidence>
<keyword evidence="2 6" id="KW-0812">Transmembrane</keyword>
<feature type="compositionally biased region" description="Low complexity" evidence="5">
    <location>
        <begin position="29"/>
        <end position="43"/>
    </location>
</feature>
<feature type="transmembrane region" description="Helical" evidence="6">
    <location>
        <begin position="304"/>
        <end position="327"/>
    </location>
</feature>
<evidence type="ECO:0000256" key="1">
    <source>
        <dbReference type="ARBA" id="ARBA00004141"/>
    </source>
</evidence>
<feature type="transmembrane region" description="Helical" evidence="6">
    <location>
        <begin position="58"/>
        <end position="78"/>
    </location>
</feature>
<dbReference type="GO" id="GO:0016020">
    <property type="term" value="C:membrane"/>
    <property type="evidence" value="ECO:0007669"/>
    <property type="project" value="UniProtKB-SubCell"/>
</dbReference>
<feature type="region of interest" description="Disordered" evidence="5">
    <location>
        <begin position="22"/>
        <end position="49"/>
    </location>
</feature>
<feature type="transmembrane region" description="Helical" evidence="6">
    <location>
        <begin position="90"/>
        <end position="111"/>
    </location>
</feature>
<dbReference type="GO" id="GO:0005385">
    <property type="term" value="F:zinc ion transmembrane transporter activity"/>
    <property type="evidence" value="ECO:0007669"/>
    <property type="project" value="TreeGrafter"/>
</dbReference>
<evidence type="ECO:0000256" key="5">
    <source>
        <dbReference type="SAM" id="MobiDB-lite"/>
    </source>
</evidence>
<dbReference type="AlphaFoldDB" id="A0AAW1NP95"/>
<protein>
    <submittedName>
        <fullName evidence="7">Uncharacterized protein</fullName>
    </submittedName>
</protein>
<comment type="subcellular location">
    <subcellularLocation>
        <location evidence="1">Membrane</location>
        <topology evidence="1">Multi-pass membrane protein</topology>
    </subcellularLocation>
</comment>
<feature type="transmembrane region" description="Helical" evidence="6">
    <location>
        <begin position="123"/>
        <end position="143"/>
    </location>
</feature>
<dbReference type="InterPro" id="IPR003689">
    <property type="entry name" value="ZIP"/>
</dbReference>
<evidence type="ECO:0000256" key="4">
    <source>
        <dbReference type="ARBA" id="ARBA00023136"/>
    </source>
</evidence>
<organism evidence="7 8">
    <name type="scientific">Symbiochloris irregularis</name>
    <dbReference type="NCBI Taxonomy" id="706552"/>
    <lineage>
        <taxon>Eukaryota</taxon>
        <taxon>Viridiplantae</taxon>
        <taxon>Chlorophyta</taxon>
        <taxon>core chlorophytes</taxon>
        <taxon>Trebouxiophyceae</taxon>
        <taxon>Trebouxiales</taxon>
        <taxon>Trebouxiaceae</taxon>
        <taxon>Symbiochloris</taxon>
    </lineage>
</organism>
<dbReference type="PANTHER" id="PTHR11040">
    <property type="entry name" value="ZINC/IRON TRANSPORTER"/>
    <property type="match status" value="1"/>
</dbReference>
<evidence type="ECO:0000313" key="8">
    <source>
        <dbReference type="Proteomes" id="UP001465755"/>
    </source>
</evidence>